<feature type="non-terminal residue" evidence="1">
    <location>
        <position position="1"/>
    </location>
</feature>
<gene>
    <name evidence="1" type="ORF">CR513_56136</name>
</gene>
<dbReference type="PANTHER" id="PTHR11439">
    <property type="entry name" value="GAG-POL-RELATED RETROTRANSPOSON"/>
    <property type="match status" value="1"/>
</dbReference>
<dbReference type="PANTHER" id="PTHR11439:SF517">
    <property type="entry name" value="CYSTEINE-RICH RLK (RECEPTOR-LIKE PROTEIN KINASE) 8"/>
    <property type="match status" value="1"/>
</dbReference>
<dbReference type="STRING" id="157652.A0A371EGV1"/>
<evidence type="ECO:0008006" key="3">
    <source>
        <dbReference type="Google" id="ProtNLM"/>
    </source>
</evidence>
<evidence type="ECO:0000313" key="1">
    <source>
        <dbReference type="EMBL" id="RDX65224.1"/>
    </source>
</evidence>
<dbReference type="OrthoDB" id="1740642at2759"/>
<organism evidence="1 2">
    <name type="scientific">Mucuna pruriens</name>
    <name type="common">Velvet bean</name>
    <name type="synonym">Dolichos pruriens</name>
    <dbReference type="NCBI Taxonomy" id="157652"/>
    <lineage>
        <taxon>Eukaryota</taxon>
        <taxon>Viridiplantae</taxon>
        <taxon>Streptophyta</taxon>
        <taxon>Embryophyta</taxon>
        <taxon>Tracheophyta</taxon>
        <taxon>Spermatophyta</taxon>
        <taxon>Magnoliopsida</taxon>
        <taxon>eudicotyledons</taxon>
        <taxon>Gunneridae</taxon>
        <taxon>Pentapetalae</taxon>
        <taxon>rosids</taxon>
        <taxon>fabids</taxon>
        <taxon>Fabales</taxon>
        <taxon>Fabaceae</taxon>
        <taxon>Papilionoideae</taxon>
        <taxon>50 kb inversion clade</taxon>
        <taxon>NPAAA clade</taxon>
        <taxon>indigoferoid/millettioid clade</taxon>
        <taxon>Phaseoleae</taxon>
        <taxon>Mucuna</taxon>
    </lineage>
</organism>
<accession>A0A371EGV1</accession>
<dbReference type="CDD" id="cd09272">
    <property type="entry name" value="RNase_HI_RT_Ty1"/>
    <property type="match status" value="1"/>
</dbReference>
<sequence length="183" mass="21488">MEFKITSRGMILRKRKYILKVLKMFHMSNCNSTTTPMEYRIKLIGDHCENLLDNTLYKQIVGSLRYICNSRPDIAYFVGLISKFMNDPKSSHLLVAKRILRHLKGTIDHGLLHEEYNKILSLLKELQVKMESSIQSLFDNKSAINLTKNLMAHGRSKHIETRFHYLRDKVNKEKLEIIYCKTT</sequence>
<dbReference type="Proteomes" id="UP000257109">
    <property type="component" value="Unassembled WGS sequence"/>
</dbReference>
<dbReference type="AlphaFoldDB" id="A0A371EGV1"/>
<proteinExistence type="predicted"/>
<name>A0A371EGV1_MUCPR</name>
<reference evidence="1" key="1">
    <citation type="submission" date="2018-05" db="EMBL/GenBank/DDBJ databases">
        <title>Draft genome of Mucuna pruriens seed.</title>
        <authorList>
            <person name="Nnadi N.E."/>
            <person name="Vos R."/>
            <person name="Hasami M.H."/>
            <person name="Devisetty U.K."/>
            <person name="Aguiy J.C."/>
        </authorList>
    </citation>
    <scope>NUCLEOTIDE SEQUENCE [LARGE SCALE GENOMIC DNA]</scope>
    <source>
        <strain evidence="1">JCA_2017</strain>
    </source>
</reference>
<dbReference type="EMBL" id="QJKJ01014013">
    <property type="protein sequence ID" value="RDX65224.1"/>
    <property type="molecule type" value="Genomic_DNA"/>
</dbReference>
<comment type="caution">
    <text evidence="1">The sequence shown here is derived from an EMBL/GenBank/DDBJ whole genome shotgun (WGS) entry which is preliminary data.</text>
</comment>
<keyword evidence="2" id="KW-1185">Reference proteome</keyword>
<evidence type="ECO:0000313" key="2">
    <source>
        <dbReference type="Proteomes" id="UP000257109"/>
    </source>
</evidence>
<protein>
    <recommendedName>
        <fullName evidence="3">Copia protein</fullName>
    </recommendedName>
</protein>